<evidence type="ECO:0000313" key="11">
    <source>
        <dbReference type="Proteomes" id="UP000001064"/>
    </source>
</evidence>
<dbReference type="FunFam" id="3.30.420.40:FF:000012">
    <property type="entry name" value="tRNA N6-adenosine threonylcarbamoyltransferase"/>
    <property type="match status" value="1"/>
</dbReference>
<dbReference type="VEuPathDB" id="AmoebaDB:DICPUDRAFT_155627"/>
<dbReference type="STRING" id="5786.F0ZUH7"/>
<dbReference type="InterPro" id="IPR043129">
    <property type="entry name" value="ATPase_NBD"/>
</dbReference>
<evidence type="ECO:0000256" key="7">
    <source>
        <dbReference type="HAMAP-Rule" id="MF_03179"/>
    </source>
</evidence>
<keyword evidence="5 7" id="KW-0012">Acyltransferase</keyword>
<organism evidence="10 11">
    <name type="scientific">Dictyostelium purpureum</name>
    <name type="common">Slime mold</name>
    <dbReference type="NCBI Taxonomy" id="5786"/>
    <lineage>
        <taxon>Eukaryota</taxon>
        <taxon>Amoebozoa</taxon>
        <taxon>Evosea</taxon>
        <taxon>Eumycetozoa</taxon>
        <taxon>Dictyostelia</taxon>
        <taxon>Dictyosteliales</taxon>
        <taxon>Dictyosteliaceae</taxon>
        <taxon>Dictyostelium</taxon>
    </lineage>
</organism>
<evidence type="ECO:0000313" key="10">
    <source>
        <dbReference type="EMBL" id="EGC32384.1"/>
    </source>
</evidence>
<reference evidence="11" key="1">
    <citation type="journal article" date="2011" name="Genome Biol.">
        <title>Comparative genomics of the social amoebae Dictyostelium discoideum and Dictyostelium purpureum.</title>
        <authorList>
            <consortium name="US DOE Joint Genome Institute (JGI-PGF)"/>
            <person name="Sucgang R."/>
            <person name="Kuo A."/>
            <person name="Tian X."/>
            <person name="Salerno W."/>
            <person name="Parikh A."/>
            <person name="Feasley C.L."/>
            <person name="Dalin E."/>
            <person name="Tu H."/>
            <person name="Huang E."/>
            <person name="Barry K."/>
            <person name="Lindquist E."/>
            <person name="Shapiro H."/>
            <person name="Bruce D."/>
            <person name="Schmutz J."/>
            <person name="Salamov A."/>
            <person name="Fey P."/>
            <person name="Gaudet P."/>
            <person name="Anjard C."/>
            <person name="Babu M.M."/>
            <person name="Basu S."/>
            <person name="Bushmanova Y."/>
            <person name="van der Wel H."/>
            <person name="Katoh-Kurasawa M."/>
            <person name="Dinh C."/>
            <person name="Coutinho P.M."/>
            <person name="Saito T."/>
            <person name="Elias M."/>
            <person name="Schaap P."/>
            <person name="Kay R.R."/>
            <person name="Henrissat B."/>
            <person name="Eichinger L."/>
            <person name="Rivero F."/>
            <person name="Putnam N.H."/>
            <person name="West C.M."/>
            <person name="Loomis W.F."/>
            <person name="Chisholm R.L."/>
            <person name="Shaulsky G."/>
            <person name="Strassmann J.E."/>
            <person name="Queller D.C."/>
            <person name="Kuspa A."/>
            <person name="Grigoriev I.V."/>
        </authorList>
    </citation>
    <scope>NUCLEOTIDE SEQUENCE [LARGE SCALE GENOMIC DNA]</scope>
    <source>
        <strain evidence="11">QSDP1</strain>
    </source>
</reference>
<feature type="region of interest" description="Disordered" evidence="8">
    <location>
        <begin position="329"/>
        <end position="352"/>
    </location>
</feature>
<dbReference type="InterPro" id="IPR000905">
    <property type="entry name" value="Gcp-like_dom"/>
</dbReference>
<dbReference type="GO" id="GO:0061711">
    <property type="term" value="F:tRNA N(6)-L-threonylcarbamoyladenine synthase activity"/>
    <property type="evidence" value="ECO:0007669"/>
    <property type="project" value="UniProtKB-EC"/>
</dbReference>
<comment type="subcellular location">
    <subcellularLocation>
        <location evidence="7">Mitochondrion</location>
    </subcellularLocation>
</comment>
<dbReference type="EMBL" id="GL871195">
    <property type="protein sequence ID" value="EGC32384.1"/>
    <property type="molecule type" value="Genomic_DNA"/>
</dbReference>
<keyword evidence="3 7" id="KW-0819">tRNA processing</keyword>
<evidence type="ECO:0000256" key="5">
    <source>
        <dbReference type="ARBA" id="ARBA00023315"/>
    </source>
</evidence>
<dbReference type="InterPro" id="IPR017861">
    <property type="entry name" value="KAE1/TsaD"/>
</dbReference>
<dbReference type="InterPro" id="IPR022450">
    <property type="entry name" value="TsaD"/>
</dbReference>
<dbReference type="RefSeq" id="XP_003291070.1">
    <property type="nucleotide sequence ID" value="XM_003291022.1"/>
</dbReference>
<dbReference type="KEGG" id="dpp:DICPUDRAFT_155627"/>
<dbReference type="PRINTS" id="PR00789">
    <property type="entry name" value="OSIALOPTASE"/>
</dbReference>
<dbReference type="GO" id="GO:0046872">
    <property type="term" value="F:metal ion binding"/>
    <property type="evidence" value="ECO:0007669"/>
    <property type="project" value="UniProtKB-KW"/>
</dbReference>
<dbReference type="eggNOG" id="KOG2707">
    <property type="taxonomic scope" value="Eukaryota"/>
</dbReference>
<evidence type="ECO:0000259" key="9">
    <source>
        <dbReference type="Pfam" id="PF00814"/>
    </source>
</evidence>
<evidence type="ECO:0000256" key="8">
    <source>
        <dbReference type="SAM" id="MobiDB-lite"/>
    </source>
</evidence>
<dbReference type="Proteomes" id="UP000001064">
    <property type="component" value="Unassembled WGS sequence"/>
</dbReference>
<dbReference type="HAMAP" id="MF_01445">
    <property type="entry name" value="TsaD"/>
    <property type="match status" value="1"/>
</dbReference>
<dbReference type="NCBIfam" id="TIGR00329">
    <property type="entry name" value="gcp_kae1"/>
    <property type="match status" value="1"/>
</dbReference>
<protein>
    <recommendedName>
        <fullName evidence="1">N(6)-L-threonylcarbamoyladenine synthase</fullName>
        <ecNumber evidence="1">2.3.1.234</ecNumber>
    </recommendedName>
</protein>
<dbReference type="FunCoup" id="F0ZUH7">
    <property type="interactions" value="501"/>
</dbReference>
<sequence>MLRNLLTRFNIFKFNHIKVLGIETSCDDTSVAIIDSSGHIYSESTKDQWKLHKEHRGIVPIIASEAHEKNIDFVVEDALKKSNLAIEDINYIAVTTGPGLSRPLKVGAEKAVSISKKYNIPIFSVNHLEGHSLVVRMENKSKPEFPFLILLVSGGHSQILICKGVGEYQLIGNTLDESVGEALDKAARSLGCEFGEVNNGENIITNIHGGQAIEILAKKGDPNNYPLTLPLLASKNCDFSFSGLRSSFDRTINKVKSSYNKKDDDKLTKIEKIRQNNQLDNSELYKDIKLTLKDQFDLAASFQNTAFKHLEHRIYRSLKWYYGIPEKKDKRNKSNNEENSIEMENPQGPPLNGIVVSGGVSKNEELRNRLTKIAEEFNLPIYFPKPSLCTDNGVMIAWAGVEMYNKGCKTTNPDQIFTLPVWPLDKNPQPLFRDINLDEKEISVRKRWYLDAVEKYGNKKDNADSNNNINK</sequence>
<keyword evidence="7" id="KW-0496">Mitochondrion</keyword>
<evidence type="ECO:0000256" key="6">
    <source>
        <dbReference type="ARBA" id="ARBA00048117"/>
    </source>
</evidence>
<dbReference type="CDD" id="cd24134">
    <property type="entry name" value="ASKHA_NBD_OSGEPL1_QRI7_euk"/>
    <property type="match status" value="1"/>
</dbReference>
<comment type="function">
    <text evidence="7">Required for the formation of a threonylcarbamoyl group on adenosine at position 37 (t(6)A37) in mitochondrial tRNAs that read codons beginning with adenine. Probably involved in the transfer of the threonylcarbamoyl moiety of threonylcarbamoyl-AMP (TC-AMP) to the N6 group of A37. Involved in mitochondrial genome maintenance.</text>
</comment>
<evidence type="ECO:0000256" key="1">
    <source>
        <dbReference type="ARBA" id="ARBA00012156"/>
    </source>
</evidence>
<dbReference type="InParanoid" id="F0ZUH7"/>
<proteinExistence type="inferred from homology"/>
<comment type="catalytic activity">
    <reaction evidence="6 7">
        <text>L-threonylcarbamoyladenylate + adenosine(37) in tRNA = N(6)-L-threonylcarbamoyladenosine(37) in tRNA + AMP + H(+)</text>
        <dbReference type="Rhea" id="RHEA:37059"/>
        <dbReference type="Rhea" id="RHEA-COMP:10162"/>
        <dbReference type="Rhea" id="RHEA-COMP:10163"/>
        <dbReference type="ChEBI" id="CHEBI:15378"/>
        <dbReference type="ChEBI" id="CHEBI:73682"/>
        <dbReference type="ChEBI" id="CHEBI:74411"/>
        <dbReference type="ChEBI" id="CHEBI:74418"/>
        <dbReference type="ChEBI" id="CHEBI:456215"/>
        <dbReference type="EC" id="2.3.1.234"/>
    </reaction>
</comment>
<dbReference type="PANTHER" id="PTHR11735:SF6">
    <property type="entry name" value="TRNA N6-ADENOSINE THREONYLCARBAMOYLTRANSFERASE, MITOCHONDRIAL"/>
    <property type="match status" value="1"/>
</dbReference>
<dbReference type="GeneID" id="10507267"/>
<evidence type="ECO:0000256" key="3">
    <source>
        <dbReference type="ARBA" id="ARBA00022694"/>
    </source>
</evidence>
<dbReference type="GO" id="GO:0002949">
    <property type="term" value="P:tRNA threonylcarbamoyladenosine modification"/>
    <property type="evidence" value="ECO:0007669"/>
    <property type="project" value="UniProtKB-UniRule"/>
</dbReference>
<dbReference type="SUPFAM" id="SSF53067">
    <property type="entry name" value="Actin-like ATPase domain"/>
    <property type="match status" value="1"/>
</dbReference>
<dbReference type="OMA" id="NAAMIGC"/>
<gene>
    <name evidence="10" type="ORF">DICPUDRAFT_155627</name>
</gene>
<name>F0ZUH7_DICPU</name>
<accession>F0ZUH7</accession>
<dbReference type="Gene3D" id="3.30.420.40">
    <property type="match status" value="2"/>
</dbReference>
<dbReference type="Pfam" id="PF00814">
    <property type="entry name" value="TsaD"/>
    <property type="match status" value="1"/>
</dbReference>
<comment type="subunit">
    <text evidence="7">Homodimer.</text>
</comment>
<dbReference type="GO" id="GO:0005739">
    <property type="term" value="C:mitochondrion"/>
    <property type="evidence" value="ECO:0000318"/>
    <property type="project" value="GO_Central"/>
</dbReference>
<feature type="domain" description="Gcp-like" evidence="9">
    <location>
        <begin position="40"/>
        <end position="398"/>
    </location>
</feature>
<dbReference type="PANTHER" id="PTHR11735">
    <property type="entry name" value="TRNA N6-ADENOSINE THREONYLCARBAMOYLTRANSFERASE"/>
    <property type="match status" value="1"/>
</dbReference>
<keyword evidence="2 7" id="KW-0808">Transferase</keyword>
<dbReference type="AlphaFoldDB" id="F0ZUH7"/>
<comment type="similarity">
    <text evidence="7">Belongs to the KAE1 / TsaD family.</text>
</comment>
<keyword evidence="11" id="KW-1185">Reference proteome</keyword>
<evidence type="ECO:0000256" key="4">
    <source>
        <dbReference type="ARBA" id="ARBA00022723"/>
    </source>
</evidence>
<dbReference type="EC" id="2.3.1.234" evidence="1"/>
<dbReference type="OrthoDB" id="10259622at2759"/>
<keyword evidence="4 7" id="KW-0479">Metal-binding</keyword>
<comment type="cofactor">
    <cofactor evidence="7">
        <name>a divalent metal cation</name>
        <dbReference type="ChEBI" id="CHEBI:60240"/>
    </cofactor>
    <text evidence="7">Binds 1 divalent metal cation per subunit.</text>
</comment>
<evidence type="ECO:0000256" key="2">
    <source>
        <dbReference type="ARBA" id="ARBA00022679"/>
    </source>
</evidence>